<dbReference type="GO" id="GO:0006231">
    <property type="term" value="P:dTMP biosynthetic process"/>
    <property type="evidence" value="ECO:0007669"/>
    <property type="project" value="InterPro"/>
</dbReference>
<dbReference type="PANTHER" id="PTHR34934">
    <property type="entry name" value="FLAVIN-DEPENDENT THYMIDYLATE SYNTHASE"/>
    <property type="match status" value="1"/>
</dbReference>
<evidence type="ECO:0000313" key="2">
    <source>
        <dbReference type="Proteomes" id="UP000179242"/>
    </source>
</evidence>
<gene>
    <name evidence="1" type="ORF">A2438_01445</name>
</gene>
<name>A0A1F4U7S8_UNCSA</name>
<sequence>MKVILAGYNLDSEVIESLKRGEKLQDNVTPEVLSASYARISRDPRPINELREISRQEVGKARKSNQNIIFKMGHHSVAEHAVFNFDIIDVSRFAMEEIEKFRLCAYTEKSQRYQKLEDNYVTPEEIKDPLFKQTIELQNLTYQKMIEKGVEPEDARYITALATKGQLGLTVNARNLELMFRRFASSKYAEVRELGREMYKQVEKIAPSIILFTSPNALDRDTYREIEGIGMGKDKDKEKNERKQGEVALVGYTPDADEMTIAALLHSTSNLPFRECREMAGKMREEQGKELIKTALKNMEFYDTTLREFEYADLTFEIVLSAACFGQLKRHRMATLTCQEYNPNLGITIPPKIKEAGMELAFTEVVEETEKAYRKLKNPYVLTNAHRKRVLFKCNARELYHISRLREDAHAQWDIQNISREMTELARKAMPLTMLTICGKDRYPEVYEKVFGRPPKIKAEF</sequence>
<dbReference type="EMBL" id="MEUJ01000002">
    <property type="protein sequence ID" value="OGC40937.1"/>
    <property type="molecule type" value="Genomic_DNA"/>
</dbReference>
<comment type="caution">
    <text evidence="1">The sequence shown here is derived from an EMBL/GenBank/DDBJ whole genome shotgun (WGS) entry which is preliminary data.</text>
</comment>
<dbReference type="SUPFAM" id="SSF69796">
    <property type="entry name" value="Thymidylate synthase-complementing protein Thy1"/>
    <property type="match status" value="2"/>
</dbReference>
<dbReference type="InterPro" id="IPR003669">
    <property type="entry name" value="Thymidylate_synthase_ThyX"/>
</dbReference>
<reference evidence="1 2" key="1">
    <citation type="journal article" date="2016" name="Nat. Commun.">
        <title>Thousands of microbial genomes shed light on interconnected biogeochemical processes in an aquifer system.</title>
        <authorList>
            <person name="Anantharaman K."/>
            <person name="Brown C.T."/>
            <person name="Hug L.A."/>
            <person name="Sharon I."/>
            <person name="Castelle C.J."/>
            <person name="Probst A.J."/>
            <person name="Thomas B.C."/>
            <person name="Singh A."/>
            <person name="Wilkins M.J."/>
            <person name="Karaoz U."/>
            <person name="Brodie E.L."/>
            <person name="Williams K.H."/>
            <person name="Hubbard S.S."/>
            <person name="Banfield J.F."/>
        </authorList>
    </citation>
    <scope>NUCLEOTIDE SEQUENCE [LARGE SCALE GENOMIC DNA]</scope>
</reference>
<dbReference type="PROSITE" id="PS51331">
    <property type="entry name" value="THYX"/>
    <property type="match status" value="2"/>
</dbReference>
<evidence type="ECO:0000313" key="1">
    <source>
        <dbReference type="EMBL" id="OGC40937.1"/>
    </source>
</evidence>
<proteinExistence type="predicted"/>
<dbReference type="CDD" id="cd20175">
    <property type="entry name" value="ThyX"/>
    <property type="match status" value="2"/>
</dbReference>
<dbReference type="Gene3D" id="3.30.1360.170">
    <property type="match status" value="2"/>
</dbReference>
<dbReference type="PANTHER" id="PTHR34934:SF1">
    <property type="entry name" value="FLAVIN-DEPENDENT THYMIDYLATE SYNTHASE"/>
    <property type="match status" value="1"/>
</dbReference>
<dbReference type="GO" id="GO:0050660">
    <property type="term" value="F:flavin adenine dinucleotide binding"/>
    <property type="evidence" value="ECO:0007669"/>
    <property type="project" value="InterPro"/>
</dbReference>
<protein>
    <recommendedName>
        <fullName evidence="3">Thymidylate synthase, flavin-dependent</fullName>
    </recommendedName>
</protein>
<dbReference type="InterPro" id="IPR036098">
    <property type="entry name" value="Thymidylate_synthase_ThyX_sf"/>
</dbReference>
<dbReference type="Pfam" id="PF02511">
    <property type="entry name" value="Thy1"/>
    <property type="match status" value="2"/>
</dbReference>
<dbReference type="Proteomes" id="UP000179242">
    <property type="component" value="Unassembled WGS sequence"/>
</dbReference>
<dbReference type="AlphaFoldDB" id="A0A1F4U7S8"/>
<accession>A0A1F4U7S8</accession>
<dbReference type="GO" id="GO:0050797">
    <property type="term" value="F:thymidylate synthase (FAD) activity"/>
    <property type="evidence" value="ECO:0007669"/>
    <property type="project" value="InterPro"/>
</dbReference>
<dbReference type="GO" id="GO:0004799">
    <property type="term" value="F:thymidylate synthase activity"/>
    <property type="evidence" value="ECO:0007669"/>
    <property type="project" value="TreeGrafter"/>
</dbReference>
<dbReference type="GO" id="GO:0070402">
    <property type="term" value="F:NADPH binding"/>
    <property type="evidence" value="ECO:0007669"/>
    <property type="project" value="TreeGrafter"/>
</dbReference>
<organism evidence="1 2">
    <name type="scientific">candidate division WOR-1 bacterium RIFOXYC2_FULL_46_14</name>
    <dbReference type="NCBI Taxonomy" id="1802587"/>
    <lineage>
        <taxon>Bacteria</taxon>
        <taxon>Bacillati</taxon>
        <taxon>Saganbacteria</taxon>
    </lineage>
</organism>
<evidence type="ECO:0008006" key="3">
    <source>
        <dbReference type="Google" id="ProtNLM"/>
    </source>
</evidence>